<evidence type="ECO:0000313" key="2">
    <source>
        <dbReference type="EMBL" id="VDK32814.1"/>
    </source>
</evidence>
<evidence type="ECO:0000259" key="1">
    <source>
        <dbReference type="Pfam" id="PF18996"/>
    </source>
</evidence>
<name>A0A0R3W2K9_TAEAS</name>
<reference evidence="2 3" key="2">
    <citation type="submission" date="2018-11" db="EMBL/GenBank/DDBJ databases">
        <authorList>
            <consortium name="Pathogen Informatics"/>
        </authorList>
    </citation>
    <scope>NUCLEOTIDE SEQUENCE [LARGE SCALE GENOMIC DNA]</scope>
</reference>
<evidence type="ECO:0000313" key="3">
    <source>
        <dbReference type="Proteomes" id="UP000282613"/>
    </source>
</evidence>
<reference evidence="4" key="1">
    <citation type="submission" date="2017-02" db="UniProtKB">
        <authorList>
            <consortium name="WormBaseParasite"/>
        </authorList>
    </citation>
    <scope>IDENTIFICATION</scope>
</reference>
<dbReference type="Pfam" id="PF18996">
    <property type="entry name" value="DUF5726"/>
    <property type="match status" value="1"/>
</dbReference>
<dbReference type="EMBL" id="UYRS01018326">
    <property type="protein sequence ID" value="VDK32814.1"/>
    <property type="molecule type" value="Genomic_DNA"/>
</dbReference>
<evidence type="ECO:0000313" key="4">
    <source>
        <dbReference type="WBParaSite" id="TASK_0000406901-mRNA-1"/>
    </source>
</evidence>
<dbReference type="WBParaSite" id="TASK_0000406901-mRNA-1">
    <property type="protein sequence ID" value="TASK_0000406901-mRNA-1"/>
    <property type="gene ID" value="TASK_0000406901"/>
</dbReference>
<keyword evidence="3" id="KW-1185">Reference proteome</keyword>
<protein>
    <submittedName>
        <fullName evidence="4">DUF5726 domain-containing protein</fullName>
    </submittedName>
</protein>
<sequence length="131" mass="14922">MHPGAGGQFQRGRGRTFLPSEVEDSLYTDAALADLLHFKDGGNFEDWMKTARFYIYLYPQRQRVPLILHALPQELFLAAVDAGVTADSDIDHCCEILTQLTINQREQSLAKDFFHRDQKAGDNDEEHARDL</sequence>
<dbReference type="AlphaFoldDB" id="A0A0R3W2K9"/>
<gene>
    <name evidence="2" type="ORF">TASK_LOCUS4070</name>
</gene>
<dbReference type="Proteomes" id="UP000282613">
    <property type="component" value="Unassembled WGS sequence"/>
</dbReference>
<feature type="domain" description="DUF5726" evidence="1">
    <location>
        <begin position="43"/>
        <end position="131"/>
    </location>
</feature>
<organism evidence="4">
    <name type="scientific">Taenia asiatica</name>
    <name type="common">Asian tapeworm</name>
    <dbReference type="NCBI Taxonomy" id="60517"/>
    <lineage>
        <taxon>Eukaryota</taxon>
        <taxon>Metazoa</taxon>
        <taxon>Spiralia</taxon>
        <taxon>Lophotrochozoa</taxon>
        <taxon>Platyhelminthes</taxon>
        <taxon>Cestoda</taxon>
        <taxon>Eucestoda</taxon>
        <taxon>Cyclophyllidea</taxon>
        <taxon>Taeniidae</taxon>
        <taxon>Taenia</taxon>
    </lineage>
</organism>
<dbReference type="InterPro" id="IPR043784">
    <property type="entry name" value="DUF5726"/>
</dbReference>
<dbReference type="OrthoDB" id="10321089at2759"/>
<proteinExistence type="predicted"/>
<accession>A0A0R3W2K9</accession>